<evidence type="ECO:0000256" key="5">
    <source>
        <dbReference type="ARBA" id="ARBA00007417"/>
    </source>
</evidence>
<dbReference type="Pfam" id="PF01872">
    <property type="entry name" value="RibD_C"/>
    <property type="match status" value="1"/>
</dbReference>
<dbReference type="GO" id="GO:0046872">
    <property type="term" value="F:metal ion binding"/>
    <property type="evidence" value="ECO:0007669"/>
    <property type="project" value="UniProtKB-KW"/>
</dbReference>
<dbReference type="UniPathway" id="UPA00275">
    <property type="reaction ID" value="UER00401"/>
</dbReference>
<feature type="binding site" evidence="12">
    <location>
        <position position="205"/>
    </location>
    <ligand>
        <name>NADP(+)</name>
        <dbReference type="ChEBI" id="CHEBI:58349"/>
    </ligand>
</feature>
<comment type="similarity">
    <text evidence="5 10">In the C-terminal section; belongs to the HTP reductase family.</text>
</comment>
<comment type="pathway">
    <text evidence="3 10">Cofactor biosynthesis; riboflavin biosynthesis; 5-amino-6-(D-ribitylamino)uracil from GTP: step 3/4.</text>
</comment>
<evidence type="ECO:0000256" key="6">
    <source>
        <dbReference type="ARBA" id="ARBA00022619"/>
    </source>
</evidence>
<evidence type="ECO:0000259" key="14">
    <source>
        <dbReference type="PROSITE" id="PS51747"/>
    </source>
</evidence>
<dbReference type="Gene3D" id="3.40.430.10">
    <property type="entry name" value="Dihydrofolate Reductase, subunit A"/>
    <property type="match status" value="2"/>
</dbReference>
<evidence type="ECO:0000256" key="9">
    <source>
        <dbReference type="ARBA" id="ARBA00023268"/>
    </source>
</evidence>
<dbReference type="Gene3D" id="3.40.140.10">
    <property type="entry name" value="Cytidine Deaminase, domain 2"/>
    <property type="match status" value="1"/>
</dbReference>
<proteinExistence type="inferred from homology"/>
<feature type="binding site" evidence="12">
    <location>
        <position position="173"/>
    </location>
    <ligand>
        <name>substrate</name>
    </ligand>
</feature>
<dbReference type="EMBL" id="JABWGV010000003">
    <property type="protein sequence ID" value="NVD45342.1"/>
    <property type="molecule type" value="Genomic_DNA"/>
</dbReference>
<protein>
    <recommendedName>
        <fullName evidence="10">Riboflavin biosynthesis protein RibD</fullName>
    </recommendedName>
    <domain>
        <recommendedName>
            <fullName evidence="10">Diaminohydroxyphosphoribosylaminopyrimidine deaminase</fullName>
            <shortName evidence="10">DRAP deaminase</shortName>
            <ecNumber evidence="10">3.5.4.26</ecNumber>
        </recommendedName>
        <alternativeName>
            <fullName evidence="10">Riboflavin-specific deaminase</fullName>
        </alternativeName>
    </domain>
    <domain>
        <recommendedName>
            <fullName evidence="10">5-amino-6-(5-phosphoribosylamino)uracil reductase</fullName>
            <ecNumber evidence="10">1.1.1.193</ecNumber>
        </recommendedName>
        <alternativeName>
            <fullName evidence="10">HTP reductase</fullName>
        </alternativeName>
    </domain>
</protein>
<evidence type="ECO:0000256" key="1">
    <source>
        <dbReference type="ARBA" id="ARBA00002151"/>
    </source>
</evidence>
<evidence type="ECO:0000256" key="8">
    <source>
        <dbReference type="ARBA" id="ARBA00023002"/>
    </source>
</evidence>
<evidence type="ECO:0000313" key="16">
    <source>
        <dbReference type="Proteomes" id="UP000561438"/>
    </source>
</evidence>
<dbReference type="InterPro" id="IPR002734">
    <property type="entry name" value="RibDG_C"/>
</dbReference>
<comment type="caution">
    <text evidence="15">The sequence shown here is derived from an EMBL/GenBank/DDBJ whole genome shotgun (WGS) entry which is preliminary data.</text>
</comment>
<name>A0A850H592_9SPHN</name>
<evidence type="ECO:0000313" key="15">
    <source>
        <dbReference type="EMBL" id="NVD45342.1"/>
    </source>
</evidence>
<dbReference type="SUPFAM" id="SSF53597">
    <property type="entry name" value="Dihydrofolate reductase-like"/>
    <property type="match status" value="1"/>
</dbReference>
<comment type="pathway">
    <text evidence="2 10">Cofactor biosynthesis; riboflavin biosynthesis; 5-amino-6-(D-ribitylamino)uracil from GTP: step 2/4.</text>
</comment>
<dbReference type="GO" id="GO:0009231">
    <property type="term" value="P:riboflavin biosynthetic process"/>
    <property type="evidence" value="ECO:0007669"/>
    <property type="project" value="UniProtKB-UniPathway"/>
</dbReference>
<dbReference type="PIRSF" id="PIRSF006769">
    <property type="entry name" value="RibD"/>
    <property type="match status" value="1"/>
</dbReference>
<keyword evidence="10 13" id="KW-0479">Metal-binding</keyword>
<evidence type="ECO:0000256" key="3">
    <source>
        <dbReference type="ARBA" id="ARBA00004910"/>
    </source>
</evidence>
<feature type="binding site" evidence="12">
    <location>
        <position position="209"/>
    </location>
    <ligand>
        <name>substrate</name>
    </ligand>
</feature>
<comment type="catalytic activity">
    <reaction evidence="10">
        <text>5-amino-6-(5-phospho-D-ribitylamino)uracil + NADP(+) = 5-amino-6-(5-phospho-D-ribosylamino)uracil + NADPH + H(+)</text>
        <dbReference type="Rhea" id="RHEA:17845"/>
        <dbReference type="ChEBI" id="CHEBI:15378"/>
        <dbReference type="ChEBI" id="CHEBI:57783"/>
        <dbReference type="ChEBI" id="CHEBI:58349"/>
        <dbReference type="ChEBI" id="CHEBI:58421"/>
        <dbReference type="ChEBI" id="CHEBI:58453"/>
        <dbReference type="EC" id="1.1.1.193"/>
    </reaction>
</comment>
<comment type="function">
    <text evidence="1 10">Converts 2,5-diamino-6-(ribosylamino)-4(3h)-pyrimidinone 5'-phosphate into 5-amino-6-(ribosylamino)-2,4(1h,3h)-pyrimidinedione 5'-phosphate.</text>
</comment>
<dbReference type="InterPro" id="IPR004794">
    <property type="entry name" value="Eubact_RibD"/>
</dbReference>
<evidence type="ECO:0000256" key="13">
    <source>
        <dbReference type="PIRSR" id="PIRSR006769-3"/>
    </source>
</evidence>
<feature type="active site" description="Proton donor" evidence="11">
    <location>
        <position position="57"/>
    </location>
</feature>
<comment type="cofactor">
    <cofactor evidence="10 13">
        <name>Zn(2+)</name>
        <dbReference type="ChEBI" id="CHEBI:29105"/>
    </cofactor>
    <text evidence="10 13">Binds 1 zinc ion.</text>
</comment>
<organism evidence="15 16">
    <name type="scientific">Qipengyuania atrilutea</name>
    <dbReference type="NCBI Taxonomy" id="2744473"/>
    <lineage>
        <taxon>Bacteria</taxon>
        <taxon>Pseudomonadati</taxon>
        <taxon>Pseudomonadota</taxon>
        <taxon>Alphaproteobacteria</taxon>
        <taxon>Sphingomonadales</taxon>
        <taxon>Erythrobacteraceae</taxon>
        <taxon>Qipengyuania</taxon>
    </lineage>
</organism>
<evidence type="ECO:0000256" key="7">
    <source>
        <dbReference type="ARBA" id="ARBA00022857"/>
    </source>
</evidence>
<feature type="binding site" evidence="12">
    <location>
        <begin position="258"/>
        <end position="264"/>
    </location>
    <ligand>
        <name>NADP(+)</name>
        <dbReference type="ChEBI" id="CHEBI:58349"/>
    </ligand>
</feature>
<feature type="binding site" evidence="12">
    <location>
        <position position="212"/>
    </location>
    <ligand>
        <name>substrate</name>
    </ligand>
</feature>
<comment type="catalytic activity">
    <reaction evidence="10">
        <text>2,5-diamino-6-hydroxy-4-(5-phosphoribosylamino)-pyrimidine + H2O + H(+) = 5-amino-6-(5-phospho-D-ribosylamino)uracil + NH4(+)</text>
        <dbReference type="Rhea" id="RHEA:21868"/>
        <dbReference type="ChEBI" id="CHEBI:15377"/>
        <dbReference type="ChEBI" id="CHEBI:15378"/>
        <dbReference type="ChEBI" id="CHEBI:28938"/>
        <dbReference type="ChEBI" id="CHEBI:58453"/>
        <dbReference type="ChEBI" id="CHEBI:58614"/>
        <dbReference type="EC" id="3.5.4.26"/>
    </reaction>
</comment>
<dbReference type="Pfam" id="PF00383">
    <property type="entry name" value="dCMP_cyt_deam_1"/>
    <property type="match status" value="1"/>
</dbReference>
<dbReference type="SUPFAM" id="SSF53927">
    <property type="entry name" value="Cytidine deaminase-like"/>
    <property type="match status" value="1"/>
</dbReference>
<dbReference type="GO" id="GO:0008835">
    <property type="term" value="F:diaminohydroxyphosphoribosylaminopyrimidine deaminase activity"/>
    <property type="evidence" value="ECO:0007669"/>
    <property type="project" value="UniProtKB-EC"/>
</dbReference>
<evidence type="ECO:0000256" key="11">
    <source>
        <dbReference type="PIRSR" id="PIRSR006769-1"/>
    </source>
</evidence>
<comment type="similarity">
    <text evidence="4 10">In the N-terminal section; belongs to the cytidine and deoxycytidylate deaminase family.</text>
</comment>
<feature type="domain" description="CMP/dCMP-type deaminase" evidence="14">
    <location>
        <begin position="6"/>
        <end position="128"/>
    </location>
</feature>
<accession>A0A850H592</accession>
<dbReference type="NCBIfam" id="TIGR00326">
    <property type="entry name" value="eubact_ribD"/>
    <property type="match status" value="1"/>
</dbReference>
<feature type="binding site" evidence="12">
    <location>
        <position position="159"/>
    </location>
    <ligand>
        <name>NADP(+)</name>
        <dbReference type="ChEBI" id="CHEBI:58349"/>
    </ligand>
</feature>
<dbReference type="PANTHER" id="PTHR38011">
    <property type="entry name" value="DIHYDROFOLATE REDUCTASE FAMILY PROTEIN (AFU_ORTHOLOGUE AFUA_8G06820)"/>
    <property type="match status" value="1"/>
</dbReference>
<feature type="binding site" evidence="12">
    <location>
        <position position="201"/>
    </location>
    <ligand>
        <name>NADP(+)</name>
        <dbReference type="ChEBI" id="CHEBI:58349"/>
    </ligand>
</feature>
<dbReference type="InterPro" id="IPR050765">
    <property type="entry name" value="Riboflavin_Biosynth_HTPR"/>
</dbReference>
<dbReference type="Proteomes" id="UP000561438">
    <property type="component" value="Unassembled WGS sequence"/>
</dbReference>
<evidence type="ECO:0000256" key="12">
    <source>
        <dbReference type="PIRSR" id="PIRSR006769-2"/>
    </source>
</evidence>
<feature type="binding site" evidence="13">
    <location>
        <position position="90"/>
    </location>
    <ligand>
        <name>Zn(2+)</name>
        <dbReference type="ChEBI" id="CHEBI:29105"/>
        <note>catalytic</note>
    </ligand>
</feature>
<keyword evidence="9" id="KW-0511">Multifunctional enzyme</keyword>
<dbReference type="PANTHER" id="PTHR38011:SF7">
    <property type="entry name" value="2,5-DIAMINO-6-RIBOSYLAMINO-4(3H)-PYRIMIDINONE 5'-PHOSPHATE REDUCTASE"/>
    <property type="match status" value="1"/>
</dbReference>
<dbReference type="InterPro" id="IPR016193">
    <property type="entry name" value="Cytidine_deaminase-like"/>
</dbReference>
<dbReference type="EC" id="1.1.1.193" evidence="10"/>
<dbReference type="RefSeq" id="WP_176267841.1">
    <property type="nucleotide sequence ID" value="NZ_JABWGV010000003.1"/>
</dbReference>
<gene>
    <name evidence="15" type="primary">ribD</name>
    <name evidence="15" type="ORF">HUV48_09985</name>
</gene>
<keyword evidence="8 10" id="KW-0560">Oxidoreductase</keyword>
<evidence type="ECO:0000256" key="2">
    <source>
        <dbReference type="ARBA" id="ARBA00004882"/>
    </source>
</evidence>
<dbReference type="EC" id="3.5.4.26" evidence="10"/>
<dbReference type="GO" id="GO:0008703">
    <property type="term" value="F:5-amino-6-(5-phosphoribosylamino)uracil reductase activity"/>
    <property type="evidence" value="ECO:0007669"/>
    <property type="project" value="UniProtKB-EC"/>
</dbReference>
<keyword evidence="10 13" id="KW-0862">Zinc</keyword>
<feature type="binding site" evidence="12">
    <location>
        <position position="256"/>
    </location>
    <ligand>
        <name>substrate</name>
    </ligand>
</feature>
<reference evidence="15 16" key="1">
    <citation type="submission" date="2020-06" db="EMBL/GenBank/DDBJ databases">
        <title>Altererythrobacter sp. HHU K3-1.</title>
        <authorList>
            <person name="Zhang D."/>
            <person name="Xue H."/>
        </authorList>
    </citation>
    <scope>NUCLEOTIDE SEQUENCE [LARGE SCALE GENOMIC DNA]</scope>
    <source>
        <strain evidence="15 16">HHU K3-1</strain>
    </source>
</reference>
<keyword evidence="7 10" id="KW-0521">NADP</keyword>
<evidence type="ECO:0000256" key="10">
    <source>
        <dbReference type="PIRNR" id="PIRNR006769"/>
    </source>
</evidence>
<keyword evidence="16" id="KW-1185">Reference proteome</keyword>
<keyword evidence="10 15" id="KW-0378">Hydrolase</keyword>
<feature type="binding site" evidence="12">
    <location>
        <position position="189"/>
    </location>
    <ligand>
        <name>substrate</name>
    </ligand>
</feature>
<feature type="binding site" evidence="12">
    <location>
        <position position="175"/>
    </location>
    <ligand>
        <name>NADP(+)</name>
        <dbReference type="ChEBI" id="CHEBI:58349"/>
    </ligand>
</feature>
<keyword evidence="6 10" id="KW-0686">Riboflavin biosynthesis</keyword>
<dbReference type="PROSITE" id="PS51747">
    <property type="entry name" value="CYT_DCMP_DEAMINASES_2"/>
    <property type="match status" value="1"/>
</dbReference>
<dbReference type="AlphaFoldDB" id="A0A850H592"/>
<sequence>MPSRNTADTRWLDAAARLAGRAVPRCHPNPGVGCILVKDRKVVGRGWTQPGGRPHAEAVALAEAGAEAKGATAYVTLEPCAHRSERGAACANSLVEAGLAAVVIGQRDPDPRTDGEGAALLREAAIEVRMHDHAASGRSLAGYLMRKREGRPFVTLKLATSLDGRIALPDGSSQWITGAAARTHVHARRARHDAIVVGGGTWRADRPRLDVRLPGLEDRSPQRVLLSRSSGPDGVRIINTPAAIASLEEVLYLYVEGGAETAASFLRQDFVDRLEIYRAPILIGNGLAALGDIGLTGLAAAHGRWTLAQTRTLGSDLFTAYDRLR</sequence>
<feature type="binding site" evidence="13">
    <location>
        <position position="80"/>
    </location>
    <ligand>
        <name>Zn(2+)</name>
        <dbReference type="ChEBI" id="CHEBI:29105"/>
        <note>catalytic</note>
    </ligand>
</feature>
<evidence type="ECO:0000256" key="4">
    <source>
        <dbReference type="ARBA" id="ARBA00005259"/>
    </source>
</evidence>
<dbReference type="InterPro" id="IPR024072">
    <property type="entry name" value="DHFR-like_dom_sf"/>
</dbReference>
<dbReference type="InterPro" id="IPR002125">
    <property type="entry name" value="CMP_dCMP_dom"/>
</dbReference>
<feature type="binding site" evidence="13">
    <location>
        <position position="55"/>
    </location>
    <ligand>
        <name>Zn(2+)</name>
        <dbReference type="ChEBI" id="CHEBI:29105"/>
        <note>catalytic</note>
    </ligand>
</feature>